<keyword evidence="2" id="KW-1185">Reference proteome</keyword>
<sequence>MLPENTANASASPYHMHLSALARTLGNFLYRYGSEVQLHEAMARVLTEAGHTFVREQILDAKNRADFWFPESRLVIEVKVDGTLAEALRQCGRYQNLPVVNGVLLASTQRWASMPLTERPAWGGKPFHMIRLGRQAL</sequence>
<evidence type="ECO:0000313" key="1">
    <source>
        <dbReference type="EMBL" id="SDX79978.1"/>
    </source>
</evidence>
<evidence type="ECO:0000313" key="2">
    <source>
        <dbReference type="Proteomes" id="UP000243778"/>
    </source>
</evidence>
<dbReference type="Proteomes" id="UP000243778">
    <property type="component" value="Unassembled WGS sequence"/>
</dbReference>
<proteinExistence type="predicted"/>
<dbReference type="AlphaFoldDB" id="A0A1H3EPC2"/>
<organism evidence="1 2">
    <name type="scientific">Pseudomonas kuykendallii</name>
    <dbReference type="NCBI Taxonomy" id="1007099"/>
    <lineage>
        <taxon>Bacteria</taxon>
        <taxon>Pseudomonadati</taxon>
        <taxon>Pseudomonadota</taxon>
        <taxon>Gammaproteobacteria</taxon>
        <taxon>Pseudomonadales</taxon>
        <taxon>Pseudomonadaceae</taxon>
        <taxon>Pseudomonas</taxon>
    </lineage>
</organism>
<reference evidence="2" key="1">
    <citation type="submission" date="2016-10" db="EMBL/GenBank/DDBJ databases">
        <authorList>
            <person name="Varghese N."/>
            <person name="Submissions S."/>
        </authorList>
    </citation>
    <scope>NUCLEOTIDE SEQUENCE [LARGE SCALE GENOMIC DNA]</scope>
    <source>
        <strain evidence="2">NRRL B-59562</strain>
    </source>
</reference>
<dbReference type="STRING" id="1007099.SAMN05216287_3792"/>
<dbReference type="EMBL" id="FNNU01000006">
    <property type="protein sequence ID" value="SDX79978.1"/>
    <property type="molecule type" value="Genomic_DNA"/>
</dbReference>
<evidence type="ECO:0008006" key="3">
    <source>
        <dbReference type="Google" id="ProtNLM"/>
    </source>
</evidence>
<name>A0A1H3EPC2_9PSED</name>
<accession>A0A1H3EPC2</accession>
<protein>
    <recommendedName>
        <fullName evidence="3">DUF4143 domain-containing protein</fullName>
    </recommendedName>
</protein>
<gene>
    <name evidence="1" type="ORF">SAMN05216287_3792</name>
</gene>